<keyword evidence="1" id="KW-0812">Transmembrane</keyword>
<feature type="transmembrane region" description="Helical" evidence="1">
    <location>
        <begin position="42"/>
        <end position="59"/>
    </location>
</feature>
<feature type="transmembrane region" description="Helical" evidence="1">
    <location>
        <begin position="152"/>
        <end position="170"/>
    </location>
</feature>
<feature type="transmembrane region" description="Helical" evidence="1">
    <location>
        <begin position="92"/>
        <end position="114"/>
    </location>
</feature>
<organism evidence="2 3">
    <name type="scientific">Pseudaquabacterium terrae</name>
    <dbReference type="NCBI Taxonomy" id="2732868"/>
    <lineage>
        <taxon>Bacteria</taxon>
        <taxon>Pseudomonadati</taxon>
        <taxon>Pseudomonadota</taxon>
        <taxon>Betaproteobacteria</taxon>
        <taxon>Burkholderiales</taxon>
        <taxon>Sphaerotilaceae</taxon>
        <taxon>Pseudaquabacterium</taxon>
    </lineage>
</organism>
<keyword evidence="3" id="KW-1185">Reference proteome</keyword>
<proteinExistence type="predicted"/>
<feature type="transmembrane region" description="Helical" evidence="1">
    <location>
        <begin position="12"/>
        <end position="30"/>
    </location>
</feature>
<feature type="transmembrane region" description="Helical" evidence="1">
    <location>
        <begin position="210"/>
        <end position="232"/>
    </location>
</feature>
<keyword evidence="1" id="KW-0472">Membrane</keyword>
<evidence type="ECO:0000313" key="3">
    <source>
        <dbReference type="Proteomes" id="UP000737171"/>
    </source>
</evidence>
<feature type="transmembrane region" description="Helical" evidence="1">
    <location>
        <begin position="126"/>
        <end position="146"/>
    </location>
</feature>
<sequence>MVLASIDAVRNGRALYLLLATTALSGLLLWATRRALVAQADAWAVLSAGATFFVTFYGSNATGIVLMDEACGRAPRHPRDAIADALARGHRLLVVVLCVLLVMLALLAVVGGLLWVARLPALGSSLLSLVVPAGVLVLGLAALLIVGVIGPLAAPAVWAGLPVAAVLRLLTAELRGRAPQLLLLTAAVSLLSAAVAGLVSFALLAGGRALLALAAVLVGLDLAPQALLGALFGRGAPPGLSPHAAAAVTGGGVAFAFGLVLPGVVYLRGLCAVFLAVHPDPDAAASDLPPTS</sequence>
<gene>
    <name evidence="2" type="ORF">HLB44_19965</name>
</gene>
<comment type="caution">
    <text evidence="2">The sequence shown here is derived from an EMBL/GenBank/DDBJ whole genome shotgun (WGS) entry which is preliminary data.</text>
</comment>
<protein>
    <submittedName>
        <fullName evidence="2">Uncharacterized protein</fullName>
    </submittedName>
</protein>
<keyword evidence="1" id="KW-1133">Transmembrane helix</keyword>
<accession>A0ABX2EKY8</accession>
<name>A0ABX2EKY8_9BURK</name>
<dbReference type="EMBL" id="JABRWJ010000006">
    <property type="protein sequence ID" value="NRF69278.1"/>
    <property type="molecule type" value="Genomic_DNA"/>
</dbReference>
<feature type="transmembrane region" description="Helical" evidence="1">
    <location>
        <begin position="244"/>
        <end position="267"/>
    </location>
</feature>
<reference evidence="2 3" key="1">
    <citation type="submission" date="2020-05" db="EMBL/GenBank/DDBJ databases">
        <title>Aquincola sp. isolate from soil.</title>
        <authorList>
            <person name="Han J."/>
            <person name="Kim D.-U."/>
        </authorList>
    </citation>
    <scope>NUCLEOTIDE SEQUENCE [LARGE SCALE GENOMIC DNA]</scope>
    <source>
        <strain evidence="2 3">S2</strain>
    </source>
</reference>
<dbReference type="Proteomes" id="UP000737171">
    <property type="component" value="Unassembled WGS sequence"/>
</dbReference>
<dbReference type="RefSeq" id="WP_173125861.1">
    <property type="nucleotide sequence ID" value="NZ_JABRWJ010000006.1"/>
</dbReference>
<evidence type="ECO:0000313" key="2">
    <source>
        <dbReference type="EMBL" id="NRF69278.1"/>
    </source>
</evidence>
<feature type="transmembrane region" description="Helical" evidence="1">
    <location>
        <begin position="182"/>
        <end position="204"/>
    </location>
</feature>
<evidence type="ECO:0000256" key="1">
    <source>
        <dbReference type="SAM" id="Phobius"/>
    </source>
</evidence>